<dbReference type="Proteomes" id="UP000001861">
    <property type="component" value="Unassembled WGS sequence"/>
</dbReference>
<keyword evidence="13" id="KW-1185">Reference proteome</keyword>
<keyword evidence="1" id="KW-0677">Repeat</keyword>
<evidence type="ECO:0000256" key="6">
    <source>
        <dbReference type="PROSITE-ProRule" id="PRU00657"/>
    </source>
</evidence>
<dbReference type="STRING" id="240176.D6RKZ5"/>
<comment type="caution">
    <text evidence="12">The sequence shown here is derived from an EMBL/GenBank/DDBJ whole genome shotgun (WGS) entry which is preliminary data.</text>
</comment>
<accession>D6RKZ5</accession>
<feature type="compositionally biased region" description="Low complexity" evidence="7">
    <location>
        <begin position="1397"/>
        <end position="1406"/>
    </location>
</feature>
<evidence type="ECO:0000313" key="13">
    <source>
        <dbReference type="Proteomes" id="UP000001861"/>
    </source>
</evidence>
<feature type="compositionally biased region" description="Acidic residues" evidence="7">
    <location>
        <begin position="1407"/>
        <end position="1419"/>
    </location>
</feature>
<dbReference type="GO" id="GO:0003723">
    <property type="term" value="F:RNA binding"/>
    <property type="evidence" value="ECO:0007669"/>
    <property type="project" value="UniProtKB-UniRule"/>
</dbReference>
<dbReference type="Pfam" id="PF03368">
    <property type="entry name" value="Dicer_dimer"/>
    <property type="match status" value="1"/>
</dbReference>
<reference evidence="12 13" key="1">
    <citation type="journal article" date="2010" name="Proc. Natl. Acad. Sci. U.S.A.">
        <title>Insights into evolution of multicellular fungi from the assembled chromosomes of the mushroom Coprinopsis cinerea (Coprinus cinereus).</title>
        <authorList>
            <person name="Stajich J.E."/>
            <person name="Wilke S.K."/>
            <person name="Ahren D."/>
            <person name="Au C.H."/>
            <person name="Birren B.W."/>
            <person name="Borodovsky M."/>
            <person name="Burns C."/>
            <person name="Canback B."/>
            <person name="Casselton L.A."/>
            <person name="Cheng C.K."/>
            <person name="Deng J."/>
            <person name="Dietrich F.S."/>
            <person name="Fargo D.C."/>
            <person name="Farman M.L."/>
            <person name="Gathman A.C."/>
            <person name="Goldberg J."/>
            <person name="Guigo R."/>
            <person name="Hoegger P.J."/>
            <person name="Hooker J.B."/>
            <person name="Huggins A."/>
            <person name="James T.Y."/>
            <person name="Kamada T."/>
            <person name="Kilaru S."/>
            <person name="Kodira C."/>
            <person name="Kues U."/>
            <person name="Kupfer D."/>
            <person name="Kwan H.S."/>
            <person name="Lomsadze A."/>
            <person name="Li W."/>
            <person name="Lilly W.W."/>
            <person name="Ma L.J."/>
            <person name="Mackey A.J."/>
            <person name="Manning G."/>
            <person name="Martin F."/>
            <person name="Muraguchi H."/>
            <person name="Natvig D.O."/>
            <person name="Palmerini H."/>
            <person name="Ramesh M.A."/>
            <person name="Rehmeyer C.J."/>
            <person name="Roe B.A."/>
            <person name="Shenoy N."/>
            <person name="Stanke M."/>
            <person name="Ter-Hovhannisyan V."/>
            <person name="Tunlid A."/>
            <person name="Velagapudi R."/>
            <person name="Vision T.J."/>
            <person name="Zeng Q."/>
            <person name="Zolan M.E."/>
            <person name="Pukkila P.J."/>
        </authorList>
    </citation>
    <scope>NUCLEOTIDE SEQUENCE [LARGE SCALE GENOMIC DNA]</scope>
    <source>
        <strain evidence="13">Okayama-7 / 130 / ATCC MYA-4618 / FGSC 9003</strain>
    </source>
</reference>
<organism evidence="12 13">
    <name type="scientific">Coprinopsis cinerea (strain Okayama-7 / 130 / ATCC MYA-4618 / FGSC 9003)</name>
    <name type="common">Inky cap fungus</name>
    <name type="synonym">Hormographiella aspergillata</name>
    <dbReference type="NCBI Taxonomy" id="240176"/>
    <lineage>
        <taxon>Eukaryota</taxon>
        <taxon>Fungi</taxon>
        <taxon>Dikarya</taxon>
        <taxon>Basidiomycota</taxon>
        <taxon>Agaricomycotina</taxon>
        <taxon>Agaricomycetes</taxon>
        <taxon>Agaricomycetidae</taxon>
        <taxon>Agaricales</taxon>
        <taxon>Agaricineae</taxon>
        <taxon>Psathyrellaceae</taxon>
        <taxon>Coprinopsis</taxon>
    </lineage>
</organism>
<dbReference type="InterPro" id="IPR011545">
    <property type="entry name" value="DEAD/DEAH_box_helicase_dom"/>
</dbReference>
<feature type="domain" description="Helicase ATP-binding" evidence="9">
    <location>
        <begin position="26"/>
        <end position="201"/>
    </location>
</feature>
<dbReference type="VEuPathDB" id="FungiDB:CC1G_13988"/>
<evidence type="ECO:0000259" key="8">
    <source>
        <dbReference type="PROSITE" id="PS50142"/>
    </source>
</evidence>
<feature type="domain" description="Dicer dsRNA-binding fold" evidence="11">
    <location>
        <begin position="571"/>
        <end position="661"/>
    </location>
</feature>
<evidence type="ECO:0000313" key="12">
    <source>
        <dbReference type="EMBL" id="EFI28455.1"/>
    </source>
</evidence>
<dbReference type="GO" id="GO:0004525">
    <property type="term" value="F:ribonuclease III activity"/>
    <property type="evidence" value="ECO:0007669"/>
    <property type="project" value="InterPro"/>
</dbReference>
<keyword evidence="5" id="KW-0067">ATP-binding</keyword>
<evidence type="ECO:0000259" key="11">
    <source>
        <dbReference type="PROSITE" id="PS51327"/>
    </source>
</evidence>
<evidence type="ECO:0000256" key="1">
    <source>
        <dbReference type="ARBA" id="ARBA00022737"/>
    </source>
</evidence>
<dbReference type="InterPro" id="IPR027417">
    <property type="entry name" value="P-loop_NTPase"/>
</dbReference>
<feature type="domain" description="RNase III" evidence="8">
    <location>
        <begin position="940"/>
        <end position="1082"/>
    </location>
</feature>
<dbReference type="InterPro" id="IPR001650">
    <property type="entry name" value="Helicase_C-like"/>
</dbReference>
<evidence type="ECO:0000259" key="10">
    <source>
        <dbReference type="PROSITE" id="PS51194"/>
    </source>
</evidence>
<dbReference type="RefSeq" id="XP_002911949.1">
    <property type="nucleotide sequence ID" value="XM_002911903.1"/>
</dbReference>
<dbReference type="Gene3D" id="1.10.1520.10">
    <property type="entry name" value="Ribonuclease III domain"/>
    <property type="match status" value="2"/>
</dbReference>
<dbReference type="Pfam" id="PF00270">
    <property type="entry name" value="DEAD"/>
    <property type="match status" value="1"/>
</dbReference>
<dbReference type="InterPro" id="IPR014001">
    <property type="entry name" value="Helicase_ATP-bd"/>
</dbReference>
<keyword evidence="3" id="KW-0378">Hydrolase</keyword>
<dbReference type="SMART" id="SM00487">
    <property type="entry name" value="DEXDc"/>
    <property type="match status" value="1"/>
</dbReference>
<dbReference type="SUPFAM" id="SSF52540">
    <property type="entry name" value="P-loop containing nucleoside triphosphate hydrolases"/>
    <property type="match status" value="1"/>
</dbReference>
<comment type="similarity">
    <text evidence="6">Belongs to the helicase family. Dicer subfamily.</text>
</comment>
<dbReference type="GO" id="GO:0004386">
    <property type="term" value="F:helicase activity"/>
    <property type="evidence" value="ECO:0007669"/>
    <property type="project" value="UniProtKB-KW"/>
</dbReference>
<dbReference type="Pfam" id="PF00271">
    <property type="entry name" value="Helicase_C"/>
    <property type="match status" value="1"/>
</dbReference>
<dbReference type="KEGG" id="cci:CC1G_13988"/>
<dbReference type="InterPro" id="IPR036389">
    <property type="entry name" value="RNase_III_sf"/>
</dbReference>
<dbReference type="GO" id="GO:0005524">
    <property type="term" value="F:ATP binding"/>
    <property type="evidence" value="ECO:0007669"/>
    <property type="project" value="UniProtKB-KW"/>
</dbReference>
<dbReference type="OMA" id="TRKNHAY"/>
<dbReference type="InParanoid" id="D6RKZ5"/>
<feature type="domain" description="Helicase C-terminal" evidence="10">
    <location>
        <begin position="370"/>
        <end position="538"/>
    </location>
</feature>
<dbReference type="GO" id="GO:0030422">
    <property type="term" value="P:siRNA processing"/>
    <property type="evidence" value="ECO:0007669"/>
    <property type="project" value="TreeGrafter"/>
</dbReference>
<dbReference type="PROSITE" id="PS51192">
    <property type="entry name" value="HELICASE_ATP_BIND_1"/>
    <property type="match status" value="1"/>
</dbReference>
<dbReference type="PANTHER" id="PTHR14950:SF37">
    <property type="entry name" value="ENDORIBONUCLEASE DICER"/>
    <property type="match status" value="1"/>
</dbReference>
<feature type="compositionally biased region" description="Acidic residues" evidence="7">
    <location>
        <begin position="1442"/>
        <end position="1457"/>
    </location>
</feature>
<dbReference type="CDD" id="cd00593">
    <property type="entry name" value="RIBOc"/>
    <property type="match status" value="2"/>
</dbReference>
<dbReference type="eggNOG" id="KOG0701">
    <property type="taxonomic scope" value="Eukaryota"/>
</dbReference>
<dbReference type="InterPro" id="IPR005034">
    <property type="entry name" value="Dicer_dimerisation"/>
</dbReference>
<dbReference type="PROSITE" id="PS51327">
    <property type="entry name" value="DICER_DSRBF"/>
    <property type="match status" value="1"/>
</dbReference>
<dbReference type="PROSITE" id="PS50142">
    <property type="entry name" value="RNASE_3_2"/>
    <property type="match status" value="2"/>
</dbReference>
<dbReference type="SUPFAM" id="SSF69065">
    <property type="entry name" value="RNase III domain-like"/>
    <property type="match status" value="2"/>
</dbReference>
<dbReference type="CDD" id="cd18034">
    <property type="entry name" value="DEXHc_dicer"/>
    <property type="match status" value="1"/>
</dbReference>
<evidence type="ECO:0000259" key="9">
    <source>
        <dbReference type="PROSITE" id="PS51192"/>
    </source>
</evidence>
<dbReference type="InterPro" id="IPR038248">
    <property type="entry name" value="Dicer_dimer_sf"/>
</dbReference>
<feature type="domain" description="RNase III" evidence="8">
    <location>
        <begin position="1121"/>
        <end position="1267"/>
    </location>
</feature>
<keyword evidence="6" id="KW-0694">RNA-binding</keyword>
<gene>
    <name evidence="12" type="ORF">CC1G_13988</name>
</gene>
<dbReference type="SMART" id="SM00535">
    <property type="entry name" value="RIBOc"/>
    <property type="match status" value="2"/>
</dbReference>
<dbReference type="InterPro" id="IPR000999">
    <property type="entry name" value="RNase_III_dom"/>
</dbReference>
<dbReference type="SMART" id="SM00490">
    <property type="entry name" value="HELICc"/>
    <property type="match status" value="1"/>
</dbReference>
<dbReference type="GO" id="GO:0005737">
    <property type="term" value="C:cytoplasm"/>
    <property type="evidence" value="ECO:0007669"/>
    <property type="project" value="TreeGrafter"/>
</dbReference>
<feature type="region of interest" description="Disordered" evidence="7">
    <location>
        <begin position="1397"/>
        <end position="1457"/>
    </location>
</feature>
<dbReference type="FunCoup" id="D6RKZ5">
    <property type="interactions" value="314"/>
</dbReference>
<dbReference type="GeneID" id="9379942"/>
<evidence type="ECO:0000256" key="5">
    <source>
        <dbReference type="ARBA" id="ARBA00022840"/>
    </source>
</evidence>
<proteinExistence type="inferred from homology"/>
<keyword evidence="4" id="KW-0347">Helicase</keyword>
<dbReference type="GO" id="GO:0005634">
    <property type="term" value="C:nucleus"/>
    <property type="evidence" value="ECO:0007669"/>
    <property type="project" value="TreeGrafter"/>
</dbReference>
<keyword evidence="2" id="KW-0547">Nucleotide-binding</keyword>
<dbReference type="Pfam" id="PF00636">
    <property type="entry name" value="Ribonuclease_3"/>
    <property type="match status" value="2"/>
</dbReference>
<evidence type="ECO:0000256" key="2">
    <source>
        <dbReference type="ARBA" id="ARBA00022741"/>
    </source>
</evidence>
<evidence type="ECO:0000256" key="3">
    <source>
        <dbReference type="ARBA" id="ARBA00022801"/>
    </source>
</evidence>
<dbReference type="EMBL" id="AACS02000002">
    <property type="protein sequence ID" value="EFI28455.1"/>
    <property type="molecule type" value="Genomic_DNA"/>
</dbReference>
<evidence type="ECO:0000256" key="4">
    <source>
        <dbReference type="ARBA" id="ARBA00022806"/>
    </source>
</evidence>
<dbReference type="HOGENOM" id="CLU_000907_4_0_1"/>
<name>D6RKZ5_COPC7</name>
<dbReference type="PROSITE" id="PS00517">
    <property type="entry name" value="RNASE_3_1"/>
    <property type="match status" value="1"/>
</dbReference>
<dbReference type="PROSITE" id="PS51194">
    <property type="entry name" value="HELICASE_CTER"/>
    <property type="match status" value="1"/>
</dbReference>
<evidence type="ECO:0000256" key="7">
    <source>
        <dbReference type="SAM" id="MobiDB-lite"/>
    </source>
</evidence>
<dbReference type="Gene3D" id="3.30.160.380">
    <property type="entry name" value="Dicer dimerisation domain"/>
    <property type="match status" value="1"/>
</dbReference>
<dbReference type="PANTHER" id="PTHR14950">
    <property type="entry name" value="DICER-RELATED"/>
    <property type="match status" value="1"/>
</dbReference>
<dbReference type="Gene3D" id="3.40.50.300">
    <property type="entry name" value="P-loop containing nucleotide triphosphate hydrolases"/>
    <property type="match status" value="2"/>
</dbReference>
<dbReference type="OrthoDB" id="416741at2759"/>
<protein>
    <submittedName>
        <fullName evidence="12">Type III restriction enzyme</fullName>
    </submittedName>
</protein>
<sequence length="1457" mass="164632">MTQAIPTNPPKSTATGEVARKYQEEIFRQAQKGNVIAYLRTGLGKTLISVLLMRWMCTQEKAKDKAIIFLVPKVALVEQQANYIHKQTGLRTCKIHGALNLSFADRDGWKKRFADHDVFVTTPQMFLEAITHAVWKIEQCSLIIFDECHHARKNHPYNGIMREYFQVQPLNARPKIFGMTASPYWNQKNPALSLSTLEANLDAKIIGVHEHVEELQSHYSKLNEVIEKYPYPPETYNFPEPTLYQCLSVFYASDPTSFDAMDIPWTKLAMRHNMTLGNIGPYCASLYLFSEMRHILSGLHYKVMKILATEEQNDAMAIKIDVSSAHPTKLPPLALYDLLEIIDGFEPYFVSSEETSELPIPVPLDWCTPKLRIMVNIIRSHLANPIQMIIFVEQRQTAACLAQVLEVIPELKGLAKCGYLMGHGTAGDITRRDEERKSKADPIKLFREKEINILIATSVAEEGLDFPACELVIRFDPPKHLVGYVQSRGRARSKVSKYIVMIQQEDTDQLERYQALQRGELELSKTYHNRTMPERDESDTMYDDDTHPMDLAERERFVVPSTGAVLTYDNALSLINHLCALIPRDSFTEAYKPQFIGDFQSRMRLPASLPLQPRDLVYLGYPKRSKQEAKRSVAFQAVKRLLKLNVFDDYLLPVSSERPGDFDDSAYLHRGNKLPPDVMEVHVKDPWYMGPKLWLHPIVLDSETTAGLVTGTSLPPTDILVDQMDCKLLPGTLLAFDPEDEREQRRLMQDFTHLGVWARNTAKPIIHDLSFFLVPLTSTHQPDFAWMQHIVDGQKGSHDWSNITEKDYGQTWVFNTNQIGRIYQLQCIRNDLALDSRPPQGSLEGGYDTYRRYFATKWARKKREAFLPKGGPLIEATVLARVDSGEYDHEGGNTTIKKAKTDGRTYILPRDCCRVLHFPTSLSNTFRVLPALCRKITDIYRARVARIALRLPFIEDKILIESLTIPAALLAFSNQRLETLGDAVLQLCTTVHLFNQYPNRHEGQLTTLRRATVSNKFLLQRALEMGLEEYITVEIASVARWRYILGEDADTAPPRSVRTLVPRRSLQDCMEALLGASFLQGGIPMALQAGPSLGVEFGGPLPWEMRYERKGPAEVATTHLFDTLQERLGYTFHSNSILVEAVTHPSFATDGPSYQRLEFLGDAILDLVVVHYLYEKFPEANSHQLSLLRAKVICAPTLAYLAIKELGVHKILLINNMGLYRAIEAYVPVFEDITDEEIARSYYKFDPPKAISDVFESLVGAVLVDSGYNYDKTSAVVLDIMSKVLDQLSLDMAKDPVSLLLEWVAQHGCREISFSKNRKFNYDAGVVLEVHGKQVVGPIVASSPGVAKFIASERALSILTDESNELALSKLCDCEENRQNMEIDVDAALAEMKVVTPEPVAPPEVSGSEDGEIESDEEEDMRRINDMLAGRIQAGDGSTPDMVDEDTDIASSDDEMD</sequence>